<dbReference type="SUPFAM" id="SSF52540">
    <property type="entry name" value="P-loop containing nucleoside triphosphate hydrolases"/>
    <property type="match status" value="2"/>
</dbReference>
<name>A0A5B9DM31_9HYPH</name>
<evidence type="ECO:0000256" key="1">
    <source>
        <dbReference type="ARBA" id="ARBA00004417"/>
    </source>
</evidence>
<keyword evidence="9" id="KW-1185">Reference proteome</keyword>
<dbReference type="InterPro" id="IPR050388">
    <property type="entry name" value="ABC_Ni/Peptide_Import"/>
</dbReference>
<dbReference type="GO" id="GO:0055085">
    <property type="term" value="P:transmembrane transport"/>
    <property type="evidence" value="ECO:0007669"/>
    <property type="project" value="UniProtKB-ARBA"/>
</dbReference>
<evidence type="ECO:0000256" key="3">
    <source>
        <dbReference type="ARBA" id="ARBA00022448"/>
    </source>
</evidence>
<proteinExistence type="inferred from homology"/>
<evidence type="ECO:0000256" key="7">
    <source>
        <dbReference type="ARBA" id="ARBA00023136"/>
    </source>
</evidence>
<dbReference type="NCBIfam" id="NF008453">
    <property type="entry name" value="PRK11308.1"/>
    <property type="match status" value="2"/>
</dbReference>
<dbReference type="PROSITE" id="PS00211">
    <property type="entry name" value="ABC_TRANSPORTER_1"/>
    <property type="match status" value="2"/>
</dbReference>
<evidence type="ECO:0000256" key="6">
    <source>
        <dbReference type="ARBA" id="ARBA00022840"/>
    </source>
</evidence>
<gene>
    <name evidence="8" type="ORF">FNA67_07820</name>
</gene>
<dbReference type="NCBIfam" id="NF007739">
    <property type="entry name" value="PRK10419.1"/>
    <property type="match status" value="2"/>
</dbReference>
<accession>A0A5B9DM31</accession>
<dbReference type="PANTHER" id="PTHR43297:SF2">
    <property type="entry name" value="DIPEPTIDE TRANSPORT ATP-BINDING PROTEIN DPPD"/>
    <property type="match status" value="1"/>
</dbReference>
<dbReference type="AlphaFoldDB" id="A0A5B9DM31"/>
<sequence>MTPLLSVKDLRVGFGRDPKANEVVHGVSFEISAGETVAIVGESGSGKSVTALSVNRLVDFGGGRVTAGSIAFQRDDGSVLDLVAADESRLETIRGREIGMIFQEPMTSLNPVHTIGWQIEEAFRLHKGLRGRAATTAAREALERVRIPDAARRLSYYPHQLSGGMRQRVMIAMALASSPRLLIADEPTTALDVTVQAQIMALLDELRREMGMGMIFITHDIGLVAGIADKVMVMQGGIAVEQGELGAILDNPQHPYTQHLLTAVPHFSNGTAVRTDRVEADVKDAPIVTVADLAVRFPVRSGVFRRQTGAVHAVDGVNFELRRGRTLAIVGESGSGKSTTARALMGLVRPTRGVIETSETRPGRHSSERPLQMVFQDPFASLNPRLTVRGLLAEPAIAAGIPNDAELVRKMEALLERVGLKPDSLERYPHEFSGGQRQRLCIARALMLNPDVVVLDEAVSALDVSVQARVLELLVDLQHEYGLAYLFISHDMAVVERIAHRVAVMFAGQIVEIGEASSVLSNPQHSYTKRLISAVPSVDRRHQRFELDTRQVPSLVRPAGFEPEPAQWREVGADHRARVEMTGSDS</sequence>
<dbReference type="InterPro" id="IPR003593">
    <property type="entry name" value="AAA+_ATPase"/>
</dbReference>
<keyword evidence="7" id="KW-0472">Membrane</keyword>
<comment type="subcellular location">
    <subcellularLocation>
        <location evidence="1">Cell inner membrane</location>
        <topology evidence="1">Peripheral membrane protein</topology>
    </subcellularLocation>
</comment>
<comment type="similarity">
    <text evidence="2">Belongs to the ABC transporter superfamily.</text>
</comment>
<dbReference type="RefSeq" id="WP_147655643.1">
    <property type="nucleotide sequence ID" value="NZ_BMFM01000001.1"/>
</dbReference>
<protein>
    <submittedName>
        <fullName evidence="8">ABC transporter ATP-binding protein</fullName>
    </submittedName>
</protein>
<dbReference type="Pfam" id="PF00005">
    <property type="entry name" value="ABC_tran"/>
    <property type="match status" value="2"/>
</dbReference>
<keyword evidence="3" id="KW-0813">Transport</keyword>
<dbReference type="CDD" id="cd03257">
    <property type="entry name" value="ABC_NikE_OppD_transporters"/>
    <property type="match status" value="2"/>
</dbReference>
<dbReference type="GO" id="GO:0015833">
    <property type="term" value="P:peptide transport"/>
    <property type="evidence" value="ECO:0007669"/>
    <property type="project" value="InterPro"/>
</dbReference>
<dbReference type="KEGG" id="yti:FNA67_07820"/>
<dbReference type="GO" id="GO:0005886">
    <property type="term" value="C:plasma membrane"/>
    <property type="evidence" value="ECO:0007669"/>
    <property type="project" value="UniProtKB-SubCell"/>
</dbReference>
<dbReference type="InterPro" id="IPR013563">
    <property type="entry name" value="Oligopep_ABC_C"/>
</dbReference>
<keyword evidence="6 8" id="KW-0067">ATP-binding</keyword>
<dbReference type="GO" id="GO:0016887">
    <property type="term" value="F:ATP hydrolysis activity"/>
    <property type="evidence" value="ECO:0007669"/>
    <property type="project" value="InterPro"/>
</dbReference>
<keyword evidence="5" id="KW-0547">Nucleotide-binding</keyword>
<dbReference type="InterPro" id="IPR017871">
    <property type="entry name" value="ABC_transporter-like_CS"/>
</dbReference>
<dbReference type="InterPro" id="IPR003439">
    <property type="entry name" value="ABC_transporter-like_ATP-bd"/>
</dbReference>
<dbReference type="PROSITE" id="PS50893">
    <property type="entry name" value="ABC_TRANSPORTER_2"/>
    <property type="match status" value="2"/>
</dbReference>
<dbReference type="OrthoDB" id="9802264at2"/>
<dbReference type="InterPro" id="IPR027417">
    <property type="entry name" value="P-loop_NTPase"/>
</dbReference>
<reference evidence="8 9" key="1">
    <citation type="journal article" date="2015" name="Int. J. Syst. Evol. Microbiol.">
        <title>Youhaiella tibetensis gen. nov., sp. nov., isolated from subsurface sediment.</title>
        <authorList>
            <person name="Wang Y.X."/>
            <person name="Huang F.Q."/>
            <person name="Nogi Y."/>
            <person name="Pang S.J."/>
            <person name="Wang P.K."/>
            <person name="Lv J."/>
        </authorList>
    </citation>
    <scope>NUCLEOTIDE SEQUENCE [LARGE SCALE GENOMIC DNA]</scope>
    <source>
        <strain evidence="9">fig4</strain>
    </source>
</reference>
<evidence type="ECO:0000256" key="5">
    <source>
        <dbReference type="ARBA" id="ARBA00022741"/>
    </source>
</evidence>
<dbReference type="SMART" id="SM00382">
    <property type="entry name" value="AAA"/>
    <property type="match status" value="2"/>
</dbReference>
<dbReference type="FunFam" id="3.40.50.300:FF:000016">
    <property type="entry name" value="Oligopeptide ABC transporter ATP-binding component"/>
    <property type="match status" value="1"/>
</dbReference>
<keyword evidence="4" id="KW-1003">Cell membrane</keyword>
<evidence type="ECO:0000313" key="8">
    <source>
        <dbReference type="EMBL" id="QEE20086.1"/>
    </source>
</evidence>
<dbReference type="Proteomes" id="UP000321062">
    <property type="component" value="Chromosome"/>
</dbReference>
<dbReference type="PANTHER" id="PTHR43297">
    <property type="entry name" value="OLIGOPEPTIDE TRANSPORT ATP-BINDING PROTEIN APPD"/>
    <property type="match status" value="1"/>
</dbReference>
<evidence type="ECO:0000256" key="2">
    <source>
        <dbReference type="ARBA" id="ARBA00005417"/>
    </source>
</evidence>
<dbReference type="GO" id="GO:0005524">
    <property type="term" value="F:ATP binding"/>
    <property type="evidence" value="ECO:0007669"/>
    <property type="project" value="UniProtKB-KW"/>
</dbReference>
<evidence type="ECO:0000256" key="4">
    <source>
        <dbReference type="ARBA" id="ARBA00022475"/>
    </source>
</evidence>
<dbReference type="Pfam" id="PF08352">
    <property type="entry name" value="oligo_HPY"/>
    <property type="match status" value="2"/>
</dbReference>
<organism evidence="8 9">
    <name type="scientific">Paradevosia tibetensis</name>
    <dbReference type="NCBI Taxonomy" id="1447062"/>
    <lineage>
        <taxon>Bacteria</taxon>
        <taxon>Pseudomonadati</taxon>
        <taxon>Pseudomonadota</taxon>
        <taxon>Alphaproteobacteria</taxon>
        <taxon>Hyphomicrobiales</taxon>
        <taxon>Devosiaceae</taxon>
        <taxon>Paradevosia</taxon>
    </lineage>
</organism>
<evidence type="ECO:0000313" key="9">
    <source>
        <dbReference type="Proteomes" id="UP000321062"/>
    </source>
</evidence>
<dbReference type="EMBL" id="CP041690">
    <property type="protein sequence ID" value="QEE20086.1"/>
    <property type="molecule type" value="Genomic_DNA"/>
</dbReference>
<dbReference type="Gene3D" id="3.40.50.300">
    <property type="entry name" value="P-loop containing nucleotide triphosphate hydrolases"/>
    <property type="match status" value="2"/>
</dbReference>